<sequence>MGLMSHTVVAELVAAVMKVEVAVGQRVSAEDPVVILESMKMEIPVLAEVSGAVAEIVVAAGDVVNDGDPLVVIAPDGR</sequence>
<protein>
    <submittedName>
        <fullName evidence="3">Biotin-requiring enzyme</fullName>
    </submittedName>
</protein>
<evidence type="ECO:0000313" key="3">
    <source>
        <dbReference type="EMBL" id="SDR98696.1"/>
    </source>
</evidence>
<keyword evidence="4" id="KW-1185">Reference proteome</keyword>
<feature type="domain" description="Lipoyl-binding" evidence="2">
    <location>
        <begin position="1"/>
        <end position="74"/>
    </location>
</feature>
<accession>A0A1H1NI71</accession>
<dbReference type="InterPro" id="IPR050709">
    <property type="entry name" value="Biotin_Carboxyl_Carrier/Decarb"/>
</dbReference>
<organism evidence="3 4">
    <name type="scientific">Friedmanniella luteola</name>
    <dbReference type="NCBI Taxonomy" id="546871"/>
    <lineage>
        <taxon>Bacteria</taxon>
        <taxon>Bacillati</taxon>
        <taxon>Actinomycetota</taxon>
        <taxon>Actinomycetes</taxon>
        <taxon>Propionibacteriales</taxon>
        <taxon>Nocardioidaceae</taxon>
        <taxon>Friedmanniella</taxon>
    </lineage>
</organism>
<dbReference type="PANTHER" id="PTHR45266:SF3">
    <property type="entry name" value="OXALOACETATE DECARBOXYLASE ALPHA CHAIN"/>
    <property type="match status" value="1"/>
</dbReference>
<gene>
    <name evidence="3" type="ORF">SAMN04488543_0873</name>
</gene>
<name>A0A1H1NI71_9ACTN</name>
<dbReference type="AlphaFoldDB" id="A0A1H1NI71"/>
<dbReference type="PROSITE" id="PS50968">
    <property type="entry name" value="BIOTINYL_LIPOYL"/>
    <property type="match status" value="1"/>
</dbReference>
<reference evidence="3 4" key="1">
    <citation type="submission" date="2016-10" db="EMBL/GenBank/DDBJ databases">
        <authorList>
            <person name="de Groot N.N."/>
        </authorList>
    </citation>
    <scope>NUCLEOTIDE SEQUENCE [LARGE SCALE GENOMIC DNA]</scope>
    <source>
        <strain evidence="3 4">DSM 21741</strain>
    </source>
</reference>
<dbReference type="InterPro" id="IPR011053">
    <property type="entry name" value="Single_hybrid_motif"/>
</dbReference>
<dbReference type="NCBIfam" id="NF004547">
    <property type="entry name" value="PRK05889.1"/>
    <property type="match status" value="1"/>
</dbReference>
<dbReference type="STRING" id="546871.SAMN04488543_0873"/>
<evidence type="ECO:0000313" key="4">
    <source>
        <dbReference type="Proteomes" id="UP000199092"/>
    </source>
</evidence>
<dbReference type="EMBL" id="LT629749">
    <property type="protein sequence ID" value="SDR98696.1"/>
    <property type="molecule type" value="Genomic_DNA"/>
</dbReference>
<dbReference type="PANTHER" id="PTHR45266">
    <property type="entry name" value="OXALOACETATE DECARBOXYLASE ALPHA CHAIN"/>
    <property type="match status" value="1"/>
</dbReference>
<dbReference type="Proteomes" id="UP000199092">
    <property type="component" value="Chromosome I"/>
</dbReference>
<evidence type="ECO:0000256" key="1">
    <source>
        <dbReference type="ARBA" id="ARBA00023267"/>
    </source>
</evidence>
<dbReference type="Pfam" id="PF00364">
    <property type="entry name" value="Biotin_lipoyl"/>
    <property type="match status" value="1"/>
</dbReference>
<dbReference type="SUPFAM" id="SSF51230">
    <property type="entry name" value="Single hybrid motif"/>
    <property type="match status" value="1"/>
</dbReference>
<keyword evidence="1" id="KW-0092">Biotin</keyword>
<dbReference type="InterPro" id="IPR000089">
    <property type="entry name" value="Biotin_lipoyl"/>
</dbReference>
<dbReference type="CDD" id="cd06850">
    <property type="entry name" value="biotinyl_domain"/>
    <property type="match status" value="1"/>
</dbReference>
<evidence type="ECO:0000259" key="2">
    <source>
        <dbReference type="PROSITE" id="PS50968"/>
    </source>
</evidence>
<dbReference type="Gene3D" id="2.40.50.100">
    <property type="match status" value="1"/>
</dbReference>
<proteinExistence type="predicted"/>